<comment type="caution">
    <text evidence="16">The sequence shown here is derived from an EMBL/GenBank/DDBJ whole genome shotgun (WGS) entry which is preliminary data.</text>
</comment>
<feature type="transmembrane region" description="Helical" evidence="11">
    <location>
        <begin position="495"/>
        <end position="523"/>
    </location>
</feature>
<keyword evidence="2" id="KW-0813">Transport</keyword>
<feature type="transmembrane region" description="Helical" evidence="11">
    <location>
        <begin position="160"/>
        <end position="182"/>
    </location>
</feature>
<feature type="domain" description="NADH:quinone oxidoreductase/Mrp antiporter transmembrane" evidence="12">
    <location>
        <begin position="128"/>
        <end position="398"/>
    </location>
</feature>
<feature type="transmembrane region" description="Helical" evidence="11">
    <location>
        <begin position="659"/>
        <end position="678"/>
    </location>
</feature>
<dbReference type="Pfam" id="PF13244">
    <property type="entry name" value="MbhD"/>
    <property type="match status" value="1"/>
</dbReference>
<feature type="transmembrane region" description="Helical" evidence="11">
    <location>
        <begin position="28"/>
        <end position="45"/>
    </location>
</feature>
<evidence type="ECO:0000256" key="3">
    <source>
        <dbReference type="ARBA" id="ARBA00022449"/>
    </source>
</evidence>
<feature type="transmembrane region" description="Helical" evidence="11">
    <location>
        <begin position="321"/>
        <end position="345"/>
    </location>
</feature>
<feature type="transmembrane region" description="Helical" evidence="11">
    <location>
        <begin position="636"/>
        <end position="653"/>
    </location>
</feature>
<feature type="transmembrane region" description="Helical" evidence="11">
    <location>
        <begin position="570"/>
        <end position="592"/>
    </location>
</feature>
<dbReference type="Proteomes" id="UP001596540">
    <property type="component" value="Unassembled WGS sequence"/>
</dbReference>
<keyword evidence="6 11" id="KW-1133">Transmembrane helix</keyword>
<dbReference type="InterPro" id="IPR046806">
    <property type="entry name" value="MrpA_C/MbhE"/>
</dbReference>
<accession>A0ABW2KLL4</accession>
<feature type="transmembrane region" description="Helical" evidence="11">
    <location>
        <begin position="202"/>
        <end position="218"/>
    </location>
</feature>
<feature type="transmembrane region" description="Helical" evidence="11">
    <location>
        <begin position="296"/>
        <end position="315"/>
    </location>
</feature>
<keyword evidence="4" id="KW-1003">Cell membrane</keyword>
<keyword evidence="8 11" id="KW-0472">Membrane</keyword>
<dbReference type="InterPro" id="IPR001750">
    <property type="entry name" value="ND/Mrp_TM"/>
</dbReference>
<reference evidence="17" key="1">
    <citation type="journal article" date="2019" name="Int. J. Syst. Evol. Microbiol.">
        <title>The Global Catalogue of Microorganisms (GCM) 10K type strain sequencing project: providing services to taxonomists for standard genome sequencing and annotation.</title>
        <authorList>
            <consortium name="The Broad Institute Genomics Platform"/>
            <consortium name="The Broad Institute Genome Sequencing Center for Infectious Disease"/>
            <person name="Wu L."/>
            <person name="Ma J."/>
        </authorList>
    </citation>
    <scope>NUCLEOTIDE SEQUENCE [LARGE SCALE GENOMIC DNA]</scope>
    <source>
        <strain evidence="17">CGMCC 4.7382</strain>
    </source>
</reference>
<feature type="transmembrane region" description="Helical" evidence="11">
    <location>
        <begin position="131"/>
        <end position="148"/>
    </location>
</feature>
<dbReference type="PRINTS" id="PR01434">
    <property type="entry name" value="NADHDHGNASE5"/>
</dbReference>
<evidence type="ECO:0000256" key="8">
    <source>
        <dbReference type="ARBA" id="ARBA00023136"/>
    </source>
</evidence>
<feature type="domain" description="NADH-Ubiquinone oxidoreductase (complex I) chain 5 N-terminal" evidence="13">
    <location>
        <begin position="65"/>
        <end position="105"/>
    </location>
</feature>
<dbReference type="PANTHER" id="PTHR43373">
    <property type="entry name" value="NA(+)/H(+) ANTIPORTER SUBUNIT"/>
    <property type="match status" value="1"/>
</dbReference>
<dbReference type="InterPro" id="IPR050616">
    <property type="entry name" value="CPA3_Na-H_Antiporter_A"/>
</dbReference>
<feature type="domain" description="MrpA C-terminal/MbhD" evidence="14">
    <location>
        <begin position="618"/>
        <end position="682"/>
    </location>
</feature>
<dbReference type="RefSeq" id="WP_379872738.1">
    <property type="nucleotide sequence ID" value="NZ_JBHTBH010000010.1"/>
</dbReference>
<evidence type="ECO:0000256" key="5">
    <source>
        <dbReference type="ARBA" id="ARBA00022692"/>
    </source>
</evidence>
<evidence type="ECO:0000259" key="15">
    <source>
        <dbReference type="Pfam" id="PF20501"/>
    </source>
</evidence>
<evidence type="ECO:0000256" key="4">
    <source>
        <dbReference type="ARBA" id="ARBA00022475"/>
    </source>
</evidence>
<feature type="transmembrane region" description="Helical" evidence="11">
    <location>
        <begin position="454"/>
        <end position="475"/>
    </location>
</feature>
<comment type="subcellular location">
    <subcellularLocation>
        <location evidence="1">Cell membrane</location>
        <topology evidence="1">Multi-pass membrane protein</topology>
    </subcellularLocation>
    <subcellularLocation>
        <location evidence="9">Membrane</location>
        <topology evidence="9">Multi-pass membrane protein</topology>
    </subcellularLocation>
</comment>
<feature type="region of interest" description="Disordered" evidence="10">
    <location>
        <begin position="783"/>
        <end position="824"/>
    </location>
</feature>
<evidence type="ECO:0000256" key="9">
    <source>
        <dbReference type="RuleBase" id="RU000320"/>
    </source>
</evidence>
<feature type="transmembrane region" description="Helical" evidence="11">
    <location>
        <begin position="757"/>
        <end position="774"/>
    </location>
</feature>
<evidence type="ECO:0000259" key="14">
    <source>
        <dbReference type="Pfam" id="PF13244"/>
    </source>
</evidence>
<dbReference type="InterPro" id="IPR001516">
    <property type="entry name" value="Proton_antipo_N"/>
</dbReference>
<feature type="transmembrane region" description="Helical" evidence="11">
    <location>
        <begin position="269"/>
        <end position="289"/>
    </location>
</feature>
<dbReference type="Pfam" id="PF00361">
    <property type="entry name" value="Proton_antipo_M"/>
    <property type="match status" value="1"/>
</dbReference>
<protein>
    <submittedName>
        <fullName evidence="16">Hydrogen gas-evolving membrane-bound hydrogenase subunit E</fullName>
    </submittedName>
</protein>
<evidence type="ECO:0000256" key="1">
    <source>
        <dbReference type="ARBA" id="ARBA00004651"/>
    </source>
</evidence>
<feature type="transmembrane region" description="Helical" evidence="11">
    <location>
        <begin position="408"/>
        <end position="433"/>
    </location>
</feature>
<feature type="transmembrane region" description="Helical" evidence="11">
    <location>
        <begin position="612"/>
        <end position="629"/>
    </location>
</feature>
<evidence type="ECO:0000313" key="16">
    <source>
        <dbReference type="EMBL" id="MFC7330094.1"/>
    </source>
</evidence>
<evidence type="ECO:0000256" key="10">
    <source>
        <dbReference type="SAM" id="MobiDB-lite"/>
    </source>
</evidence>
<dbReference type="Pfam" id="PF00662">
    <property type="entry name" value="Proton_antipo_N"/>
    <property type="match status" value="1"/>
</dbReference>
<evidence type="ECO:0000259" key="13">
    <source>
        <dbReference type="Pfam" id="PF00662"/>
    </source>
</evidence>
<dbReference type="EMBL" id="JBHTBH010000010">
    <property type="protein sequence ID" value="MFC7330094.1"/>
    <property type="molecule type" value="Genomic_DNA"/>
</dbReference>
<feature type="transmembrane region" description="Helical" evidence="11">
    <location>
        <begin position="107"/>
        <end position="125"/>
    </location>
</feature>
<evidence type="ECO:0000313" key="17">
    <source>
        <dbReference type="Proteomes" id="UP001596540"/>
    </source>
</evidence>
<sequence length="824" mass="86095">MLLPFIVAIHAIVAVLVPPLIRATGSRAFLVASLPLALAAVWALVQAPSVLAGRPVTASVSWVPALDITLDFRLDALALAMVLLVSGVGSVIFCYSAAYFRSDERALGRLAAVLVIFAGSMLGVVTTDNLFALYVFWELTSVSSFLLVGHDDRKENARRAATQALVTTAGFGLLMLIGFVILGQIGGSYRISELVAHPPTDSPWLPLALVLILAGAFAKSAQVPLHHWLPGAMVAPTPVSGYLHAAAMVKGGVYLVARLAPGFADVDPWRALVLGFGLATMVVGGWRALRQDDLKLLLAYGTVSQLGFLTLLAGAGTPTAATALIGVLLAHGLFKSTLFLTVGVIDHQTGTRLISQLSGLGRRMPVLAVAAATAAASMAGLPPLLGFVGKEAAFEAFLPGHDPALGPVTSAAVLAGLVAASALTFAYSARFIWGAFADKYTVSERRFRPPSRAFVAAPVLLSAAGLVLGVLPALVDPVAQAYAAPFLAGGHGGEGYHLALWHGFSVPLALSALVAVAGSLLFWRRRWVARVQNAMPRWPDAELGYHLFVHSVYSTALSVTRRTQSGSLPVYLGIILATLLALPGVRLVVALAEGEVAVPAGGPTFRWWDNPLEIVVALIIVVTAIATVREHRRFPALILISALGFGIAGLFVLHGAPDLALTLVLVETLTTIILVFVLRRLPATFNVRPNGWGKRGTLALCVAAGSFVATSLWLMTAARTSAPISRQFAEHAEEAGGHNLVNVILADFRALDTFGEIVVLATSAVAVASLVLLNRRDRAADTGMADELTAGRPGPAREPAGASTAGPRAEAGGAHDPSRPEEGG</sequence>
<proteinExistence type="predicted"/>
<gene>
    <name evidence="16" type="primary">mbhE</name>
    <name evidence="16" type="ORF">ACFQRF_20395</name>
</gene>
<feature type="domain" description="MrpA C-terminal/MbhE" evidence="15">
    <location>
        <begin position="698"/>
        <end position="780"/>
    </location>
</feature>
<keyword evidence="7" id="KW-0406">Ion transport</keyword>
<feature type="transmembrane region" description="Helical" evidence="11">
    <location>
        <begin position="76"/>
        <end position="100"/>
    </location>
</feature>
<evidence type="ECO:0000256" key="2">
    <source>
        <dbReference type="ARBA" id="ARBA00022448"/>
    </source>
</evidence>
<feature type="transmembrane region" description="Helical" evidence="11">
    <location>
        <begin position="698"/>
        <end position="718"/>
    </location>
</feature>
<evidence type="ECO:0000256" key="11">
    <source>
        <dbReference type="SAM" id="Phobius"/>
    </source>
</evidence>
<organism evidence="16 17">
    <name type="scientific">Marinactinospora rubrisoli</name>
    <dbReference type="NCBI Taxonomy" id="2715399"/>
    <lineage>
        <taxon>Bacteria</taxon>
        <taxon>Bacillati</taxon>
        <taxon>Actinomycetota</taxon>
        <taxon>Actinomycetes</taxon>
        <taxon>Streptosporangiales</taxon>
        <taxon>Nocardiopsidaceae</taxon>
        <taxon>Marinactinospora</taxon>
    </lineage>
</organism>
<keyword evidence="3" id="KW-0050">Antiport</keyword>
<feature type="transmembrane region" description="Helical" evidence="11">
    <location>
        <begin position="239"/>
        <end position="257"/>
    </location>
</feature>
<evidence type="ECO:0000256" key="6">
    <source>
        <dbReference type="ARBA" id="ARBA00022989"/>
    </source>
</evidence>
<feature type="transmembrane region" description="Helical" evidence="11">
    <location>
        <begin position="366"/>
        <end position="388"/>
    </location>
</feature>
<feature type="transmembrane region" description="Helical" evidence="11">
    <location>
        <begin position="6"/>
        <end position="21"/>
    </location>
</feature>
<dbReference type="Pfam" id="PF20501">
    <property type="entry name" value="MbhE"/>
    <property type="match status" value="1"/>
</dbReference>
<dbReference type="InterPro" id="IPR025383">
    <property type="entry name" value="MrpA_C/MbhD"/>
</dbReference>
<dbReference type="PANTHER" id="PTHR43373:SF1">
    <property type="entry name" value="NA(+)_H(+) ANTIPORTER SUBUNIT A"/>
    <property type="match status" value="1"/>
</dbReference>
<keyword evidence="5 9" id="KW-0812">Transmembrane</keyword>
<evidence type="ECO:0000256" key="7">
    <source>
        <dbReference type="ARBA" id="ARBA00023065"/>
    </source>
</evidence>
<name>A0ABW2KLL4_9ACTN</name>
<evidence type="ECO:0000259" key="12">
    <source>
        <dbReference type="Pfam" id="PF00361"/>
    </source>
</evidence>
<keyword evidence="17" id="KW-1185">Reference proteome</keyword>